<dbReference type="GO" id="GO:0006281">
    <property type="term" value="P:DNA repair"/>
    <property type="evidence" value="ECO:0007669"/>
    <property type="project" value="TreeGrafter"/>
</dbReference>
<dbReference type="GO" id="GO:0003677">
    <property type="term" value="F:DNA binding"/>
    <property type="evidence" value="ECO:0007669"/>
    <property type="project" value="InterPro"/>
</dbReference>
<dbReference type="GO" id="GO:0008170">
    <property type="term" value="F:N-methyltransferase activity"/>
    <property type="evidence" value="ECO:0007669"/>
    <property type="project" value="InterPro"/>
</dbReference>
<dbReference type="eggNOG" id="COG0827">
    <property type="taxonomic scope" value="Bacteria"/>
</dbReference>
<proteinExistence type="inferred from homology"/>
<reference evidence="7" key="1">
    <citation type="journal article" date="2013" name="Stand. Genomic Sci.">
        <title>Complete genome sequence of the bile-resistant pigment-producing anaerobe Alistipes finegoldii type strain (AHN2437(T)).</title>
        <authorList>
            <person name="Mavromatis K."/>
            <person name="Stackebrandt E."/>
            <person name="Munk C."/>
            <person name="Lapidus A."/>
            <person name="Nolan M."/>
            <person name="Lucas S."/>
            <person name="Hammon N."/>
            <person name="Deshpande S."/>
            <person name="Cheng J.F."/>
            <person name="Tapia R."/>
            <person name="Goodwin L.A."/>
            <person name="Pitluck S."/>
            <person name="Liolios K."/>
            <person name="Pagani I."/>
            <person name="Ivanova N."/>
            <person name="Mikhailova N."/>
            <person name="Huntemann M."/>
            <person name="Pati A."/>
            <person name="Chen A."/>
            <person name="Palaniappan K."/>
            <person name="Land M."/>
            <person name="Hauser L."/>
            <person name="Rohde M."/>
            <person name="Gronow S."/>
            <person name="Goker M."/>
            <person name="Detter J.C."/>
            <person name="Bristow J."/>
            <person name="Eisen J.A."/>
            <person name="Markowitz V."/>
            <person name="Hugenholtz P."/>
            <person name="Kyrpides N.C."/>
            <person name="Klenk H.P."/>
            <person name="Woyke T."/>
        </authorList>
    </citation>
    <scope>NUCLEOTIDE SEQUENCE</scope>
    <source>
        <strain evidence="7">DSM 17242 / JCM 16770 / AHN 2437 / CCUG 46020 / CIP 107999</strain>
    </source>
</reference>
<keyword evidence="6" id="KW-0067">ATP-binding</keyword>
<dbReference type="GO" id="GO:0032259">
    <property type="term" value="P:methylation"/>
    <property type="evidence" value="ECO:0007669"/>
    <property type="project" value="InterPro"/>
</dbReference>
<evidence type="ECO:0000256" key="3">
    <source>
        <dbReference type="ARBA" id="ARBA00022801"/>
    </source>
</evidence>
<dbReference type="PROSITE" id="PS51192">
    <property type="entry name" value="HELICASE_ATP_BIND_1"/>
    <property type="match status" value="1"/>
</dbReference>
<dbReference type="Pfam" id="PF00271">
    <property type="entry name" value="Helicase_C"/>
    <property type="match status" value="1"/>
</dbReference>
<dbReference type="GO" id="GO:0004386">
    <property type="term" value="F:helicase activity"/>
    <property type="evidence" value="ECO:0007669"/>
    <property type="project" value="UniProtKB-KW"/>
</dbReference>
<evidence type="ECO:0000256" key="2">
    <source>
        <dbReference type="ARBA" id="ARBA00022747"/>
    </source>
</evidence>
<evidence type="ECO:0000259" key="5">
    <source>
        <dbReference type="PROSITE" id="PS51194"/>
    </source>
</evidence>
<keyword evidence="3" id="KW-0378">Hydrolase</keyword>
<evidence type="ECO:0000313" key="6">
    <source>
        <dbReference type="EMBL" id="AFL78493.1"/>
    </source>
</evidence>
<dbReference type="PRINTS" id="PR00507">
    <property type="entry name" value="N12N6MTFRASE"/>
</dbReference>
<feature type="domain" description="Helicase C-terminal" evidence="5">
    <location>
        <begin position="815"/>
        <end position="968"/>
    </location>
</feature>
<dbReference type="PANTHER" id="PTHR45766:SF6">
    <property type="entry name" value="SWI_SNF-RELATED MATRIX-ASSOCIATED ACTIN-DEPENDENT REGULATOR OF CHROMATIN SUBFAMILY A-LIKE PROTEIN 1"/>
    <property type="match status" value="1"/>
</dbReference>
<dbReference type="InterPro" id="IPR029063">
    <property type="entry name" value="SAM-dependent_MTases_sf"/>
</dbReference>
<evidence type="ECO:0000259" key="4">
    <source>
        <dbReference type="PROSITE" id="PS51192"/>
    </source>
</evidence>
<dbReference type="GO" id="GO:0016787">
    <property type="term" value="F:hydrolase activity"/>
    <property type="evidence" value="ECO:0007669"/>
    <property type="project" value="UniProtKB-KW"/>
</dbReference>
<dbReference type="CDD" id="cd02440">
    <property type="entry name" value="AdoMet_MTases"/>
    <property type="match status" value="1"/>
</dbReference>
<dbReference type="GO" id="GO:0009307">
    <property type="term" value="P:DNA restriction-modification system"/>
    <property type="evidence" value="ECO:0007669"/>
    <property type="project" value="UniProtKB-KW"/>
</dbReference>
<comment type="similarity">
    <text evidence="1">Belongs to the N(4)/N(6)-methyltransferase family.</text>
</comment>
<dbReference type="InterPro" id="IPR003356">
    <property type="entry name" value="DNA_methylase_A-5"/>
</dbReference>
<dbReference type="GeneID" id="79838270"/>
<sequence length="1003" mass="117239">MSYQIKNQTIPKEKREDYNKRILKAIDKNKGEIPRETIFNCYTGLGGLHGLKQANFGNYNDYSQAKKEFEMGQFFTPHDLCRQIVEIAAPEATESILDMCCGMGNFFNYLPNPYNAYGFDIDPNAVKVAKYLYPDANIQTQDIRCFDPDQRFDIILGNPPYNLDFDREPSQFYFCEKAYNALNPAGIFILVVPMTFMKSEFWDKSQIGAIDRRFSFIGQTQLPVSTFSSLDVENFATKIMVFTRRTEHIERNSYKDDEFVSMECLKQRVADFRKLRQPLKLKLLRETNELLYSEDLAFQVKLKKYLYELKAHPHMQGKYEKALALVTKFRNQKPPQNYTRTQYDEFQKKKLTHAKVLAVIYRYIRRQYVVPRKEVALVKTNYTYKLKAYAPHMLDNVECKEAPIYQLTLNDGGLPTPVKDMSPNAAAQYAQAMRVIHRKHRQYLRHSTPILDVEPNKALAKHIAGLRFFNNYMEVCQFNDLQQHDMNLIFQRRYSLLNWQQGSGKTAVAYYYGKYLRSLGRIRNSVVLAPAIAIKMTWKPFLIKHKKRFVILTCEEDFKKIRPGMFILISTTMLEKNKRSVKLFMRGISRKVCLIFDESDEITNDETQRTRNSLDVFRRCKYKLLATGTTTRNNVAELYGQFEILYNNSVNFMCWCKKVYIEDRITHDIFCEDNTNVGKPFPPREGARLFKNCFCPGKVTVFGIEKRNQDIYNKYELAELIKKTILTRKFKEFAADKYEIRHHAVIPGPGEKAVYAKILKEFCEICSFYFTSTGDAKKDAALRLVRQIMLMIRACSTPNTLAGYDGEPFPRKTRYIANLIKTEIPTKVAVGCTTIEAMNMYTDYLGLMFPERPLFTIHGEISFERRQKIIAQFEETADGILVCTQQALKSSTNIPSCDDVILESLQWNIPKMEQFYFRFIRMDSRNKTRVHYVCYDESIEQNLIALILTKERLNEFIKVGEIMEESEIFDEFDVSTNLIENLLKRERDKDGNFYISWGNQKVA</sequence>
<evidence type="ECO:0000256" key="1">
    <source>
        <dbReference type="ARBA" id="ARBA00006594"/>
    </source>
</evidence>
<gene>
    <name evidence="6" type="ordered locus">Alfi_2209</name>
</gene>
<dbReference type="Gene3D" id="3.40.50.300">
    <property type="entry name" value="P-loop containing nucleotide triphosphate hydrolases"/>
    <property type="match status" value="2"/>
</dbReference>
<dbReference type="Gene3D" id="3.40.50.150">
    <property type="entry name" value="Vaccinia Virus protein VP39"/>
    <property type="match status" value="1"/>
</dbReference>
<dbReference type="STRING" id="679935.Alfi_2209"/>
<dbReference type="PROSITE" id="PS51194">
    <property type="entry name" value="HELICASE_CTER"/>
    <property type="match status" value="1"/>
</dbReference>
<dbReference type="eggNOG" id="COG0553">
    <property type="taxonomic scope" value="Bacteria"/>
</dbReference>
<organism evidence="6 7">
    <name type="scientific">Alistipes finegoldii (strain DSM 17242 / JCM 16770 / CCUG 46020 / CIP 107999 / KCTC 15236 / AHN 2437)</name>
    <dbReference type="NCBI Taxonomy" id="679935"/>
    <lineage>
        <taxon>Bacteria</taxon>
        <taxon>Pseudomonadati</taxon>
        <taxon>Bacteroidota</taxon>
        <taxon>Bacteroidia</taxon>
        <taxon>Bacteroidales</taxon>
        <taxon>Rikenellaceae</taxon>
        <taxon>Alistipes</taxon>
    </lineage>
</organism>
<feature type="domain" description="Helicase ATP-binding" evidence="4">
    <location>
        <begin position="486"/>
        <end position="648"/>
    </location>
</feature>
<dbReference type="SMART" id="SM00490">
    <property type="entry name" value="HELICc"/>
    <property type="match status" value="1"/>
</dbReference>
<dbReference type="SUPFAM" id="SSF52540">
    <property type="entry name" value="P-loop containing nucleoside triphosphate hydrolases"/>
    <property type="match status" value="2"/>
</dbReference>
<dbReference type="HOGENOM" id="CLU_012094_0_0_10"/>
<dbReference type="InterPro" id="IPR027417">
    <property type="entry name" value="P-loop_NTPase"/>
</dbReference>
<dbReference type="SMART" id="SM00487">
    <property type="entry name" value="DEXDc"/>
    <property type="match status" value="1"/>
</dbReference>
<dbReference type="SUPFAM" id="SSF53335">
    <property type="entry name" value="S-adenosyl-L-methionine-dependent methyltransferases"/>
    <property type="match status" value="1"/>
</dbReference>
<keyword evidence="6" id="KW-0547">Nucleotide-binding</keyword>
<dbReference type="PANTHER" id="PTHR45766">
    <property type="entry name" value="DNA ANNEALING HELICASE AND ENDONUCLEASE ZRANB3 FAMILY MEMBER"/>
    <property type="match status" value="1"/>
</dbReference>
<dbReference type="InterPro" id="IPR002052">
    <property type="entry name" value="DNA_methylase_N6_adenine_CS"/>
</dbReference>
<dbReference type="KEGG" id="afd:Alfi_2209"/>
<keyword evidence="2" id="KW-0680">Restriction system</keyword>
<accession>I3YNC5</accession>
<dbReference type="GO" id="GO:0031297">
    <property type="term" value="P:replication fork processing"/>
    <property type="evidence" value="ECO:0007669"/>
    <property type="project" value="TreeGrafter"/>
</dbReference>
<dbReference type="EMBL" id="CP003274">
    <property type="protein sequence ID" value="AFL78493.1"/>
    <property type="molecule type" value="Genomic_DNA"/>
</dbReference>
<dbReference type="InterPro" id="IPR014001">
    <property type="entry name" value="Helicase_ATP-bd"/>
</dbReference>
<evidence type="ECO:0000313" key="7">
    <source>
        <dbReference type="Proteomes" id="UP000006052"/>
    </source>
</evidence>
<dbReference type="AlphaFoldDB" id="I3YNC5"/>
<name>I3YNC5_ALIFI</name>
<dbReference type="Proteomes" id="UP000006052">
    <property type="component" value="Chromosome"/>
</dbReference>
<dbReference type="PROSITE" id="PS00092">
    <property type="entry name" value="N6_MTASE"/>
    <property type="match status" value="1"/>
</dbReference>
<dbReference type="RefSeq" id="WP_014775839.1">
    <property type="nucleotide sequence ID" value="NC_018011.1"/>
</dbReference>
<dbReference type="Pfam" id="PF02384">
    <property type="entry name" value="N6_Mtase"/>
    <property type="match status" value="1"/>
</dbReference>
<dbReference type="InterPro" id="IPR001650">
    <property type="entry name" value="Helicase_C-like"/>
</dbReference>
<keyword evidence="6" id="KW-0347">Helicase</keyword>
<dbReference type="PATRIC" id="fig|679935.3.peg.2125"/>
<protein>
    <submittedName>
        <fullName evidence="6">DNA/RNA helicase, superfamily II, SNF2 family</fullName>
    </submittedName>
</protein>